<evidence type="ECO:0000256" key="3">
    <source>
        <dbReference type="ARBA" id="ARBA00023015"/>
    </source>
</evidence>
<keyword evidence="3" id="KW-0805">Transcription regulation</keyword>
<keyword evidence="2" id="KW-0936">Ethylene signaling pathway</keyword>
<feature type="region of interest" description="Disordered" evidence="10">
    <location>
        <begin position="265"/>
        <end position="305"/>
    </location>
</feature>
<evidence type="ECO:0000256" key="1">
    <source>
        <dbReference type="ARBA" id="ARBA00004123"/>
    </source>
</evidence>
<dbReference type="GO" id="GO:0009873">
    <property type="term" value="P:ethylene-activated signaling pathway"/>
    <property type="evidence" value="ECO:0007669"/>
    <property type="project" value="UniProtKB-KW"/>
</dbReference>
<feature type="region of interest" description="Disordered" evidence="10">
    <location>
        <begin position="162"/>
        <end position="204"/>
    </location>
</feature>
<comment type="similarity">
    <text evidence="8">Belongs to the AP2/ERF transcription factor family. ERF subfamily.</text>
</comment>
<dbReference type="InterPro" id="IPR016177">
    <property type="entry name" value="DNA-bd_dom_sf"/>
</dbReference>
<evidence type="ECO:0000256" key="9">
    <source>
        <dbReference type="ARBA" id="ARBA00037379"/>
    </source>
</evidence>
<organism evidence="12 13">
    <name type="scientific">Gossypium anomalum</name>
    <dbReference type="NCBI Taxonomy" id="47600"/>
    <lineage>
        <taxon>Eukaryota</taxon>
        <taxon>Viridiplantae</taxon>
        <taxon>Streptophyta</taxon>
        <taxon>Embryophyta</taxon>
        <taxon>Tracheophyta</taxon>
        <taxon>Spermatophyta</taxon>
        <taxon>Magnoliopsida</taxon>
        <taxon>eudicotyledons</taxon>
        <taxon>Gunneridae</taxon>
        <taxon>Pentapetalae</taxon>
        <taxon>rosids</taxon>
        <taxon>malvids</taxon>
        <taxon>Malvales</taxon>
        <taxon>Malvaceae</taxon>
        <taxon>Malvoideae</taxon>
        <taxon>Gossypium</taxon>
    </lineage>
</organism>
<dbReference type="AlphaFoldDB" id="A0A8J6CLX7"/>
<feature type="compositionally biased region" description="Polar residues" evidence="10">
    <location>
        <begin position="266"/>
        <end position="297"/>
    </location>
</feature>
<name>A0A8J6CLX7_9ROSI</name>
<evidence type="ECO:0000256" key="10">
    <source>
        <dbReference type="SAM" id="MobiDB-lite"/>
    </source>
</evidence>
<dbReference type="InterPro" id="IPR001471">
    <property type="entry name" value="AP2/ERF_dom"/>
</dbReference>
<keyword evidence="13" id="KW-1185">Reference proteome</keyword>
<feature type="region of interest" description="Disordered" evidence="10">
    <location>
        <begin position="123"/>
        <end position="143"/>
    </location>
</feature>
<keyword evidence="5" id="KW-0010">Activator</keyword>
<feature type="compositionally biased region" description="Polar residues" evidence="10">
    <location>
        <begin position="167"/>
        <end position="179"/>
    </location>
</feature>
<dbReference type="GO" id="GO:0005634">
    <property type="term" value="C:nucleus"/>
    <property type="evidence" value="ECO:0007669"/>
    <property type="project" value="UniProtKB-SubCell"/>
</dbReference>
<dbReference type="Proteomes" id="UP000701853">
    <property type="component" value="Chromosome 12"/>
</dbReference>
<evidence type="ECO:0000256" key="5">
    <source>
        <dbReference type="ARBA" id="ARBA00023159"/>
    </source>
</evidence>
<feature type="domain" description="AP2/ERF" evidence="11">
    <location>
        <begin position="201"/>
        <end position="260"/>
    </location>
</feature>
<dbReference type="PANTHER" id="PTHR31194:SF62">
    <property type="entry name" value="ETHYLENE-RESPONSIVE TRANSCRIPTION FACTOR ERF118"/>
    <property type="match status" value="1"/>
</dbReference>
<evidence type="ECO:0000256" key="4">
    <source>
        <dbReference type="ARBA" id="ARBA00023125"/>
    </source>
</evidence>
<dbReference type="OrthoDB" id="1917565at2759"/>
<dbReference type="EMBL" id="JAHUZN010000012">
    <property type="protein sequence ID" value="KAG8475671.1"/>
    <property type="molecule type" value="Genomic_DNA"/>
</dbReference>
<dbReference type="Gene3D" id="3.30.730.10">
    <property type="entry name" value="AP2/ERF domain"/>
    <property type="match status" value="1"/>
</dbReference>
<evidence type="ECO:0000313" key="13">
    <source>
        <dbReference type="Proteomes" id="UP000701853"/>
    </source>
</evidence>
<gene>
    <name evidence="12" type="ORF">CXB51_032427</name>
</gene>
<dbReference type="PROSITE" id="PS51032">
    <property type="entry name" value="AP2_ERF"/>
    <property type="match status" value="1"/>
</dbReference>
<keyword evidence="4" id="KW-0238">DNA-binding</keyword>
<feature type="region of interest" description="Disordered" evidence="10">
    <location>
        <begin position="87"/>
        <end position="110"/>
    </location>
</feature>
<reference evidence="12 13" key="1">
    <citation type="journal article" date="2021" name="bioRxiv">
        <title>The Gossypium anomalum genome as a resource for cotton improvement and evolutionary analysis of hybrid incompatibility.</title>
        <authorList>
            <person name="Grover C.E."/>
            <person name="Yuan D."/>
            <person name="Arick M.A."/>
            <person name="Miller E.R."/>
            <person name="Hu G."/>
            <person name="Peterson D.G."/>
            <person name="Wendel J.F."/>
            <person name="Udall J.A."/>
        </authorList>
    </citation>
    <scope>NUCLEOTIDE SEQUENCE [LARGE SCALE GENOMIC DNA]</scope>
    <source>
        <strain evidence="12">JFW-Udall</strain>
        <tissue evidence="12">Leaf</tissue>
    </source>
</reference>
<dbReference type="FunFam" id="3.30.730.10:FF:000005">
    <property type="entry name" value="ethylene-responsive transcription factor RAP2-11"/>
    <property type="match status" value="1"/>
</dbReference>
<evidence type="ECO:0000256" key="2">
    <source>
        <dbReference type="ARBA" id="ARBA00022745"/>
    </source>
</evidence>
<evidence type="ECO:0000259" key="11">
    <source>
        <dbReference type="PROSITE" id="PS51032"/>
    </source>
</evidence>
<dbReference type="PANTHER" id="PTHR31194">
    <property type="entry name" value="SHN SHINE , DNA BINDING / TRANSCRIPTION FACTOR"/>
    <property type="match status" value="1"/>
</dbReference>
<protein>
    <recommendedName>
        <fullName evidence="11">AP2/ERF domain-containing protein</fullName>
    </recommendedName>
</protein>
<keyword evidence="7" id="KW-0539">Nucleus</keyword>
<dbReference type="GO" id="GO:0003677">
    <property type="term" value="F:DNA binding"/>
    <property type="evidence" value="ECO:0007669"/>
    <property type="project" value="UniProtKB-KW"/>
</dbReference>
<comment type="subcellular location">
    <subcellularLocation>
        <location evidence="1">Nucleus</location>
    </subcellularLocation>
</comment>
<dbReference type="Pfam" id="PF00847">
    <property type="entry name" value="AP2"/>
    <property type="match status" value="1"/>
</dbReference>
<sequence>MSAEFDLALIGAQLQLCFSSSTTTVCARLFITALLAVSCMILCFYRQRLNIVFSTVSMRLRPKKSCSGVECFGVLLPKMLEHRKQTMNLSKSGKKPKKPQSTMSEEETQMTRKVRVIFHDPYATDSSSSEDESEGSAARKAPTGRRFVREIRVPVLGLAPQVKPLESETSSQDSNSKTPTSRKRVLSKTLEDKPPVAKTKKPVGVRQRKWGKWAAEIRHPLKKTRIWLGTYDTLEEAAKAYEAKKLEFEALTVAAAASASSDKTNDLSCSAAASHNNTVPSASEESESLVSHTSPSSVHELDTSASVSVSNNNDDCGDANKEVFDANFADIPIPDLCFIDDPLLSGSVGQELNIDAEAADYLFVNDFGMMLEDYCSIEDLSICGIGADEPSDLPDCDFSTDDFVFDEVAPLNIACP</sequence>
<dbReference type="GO" id="GO:0003700">
    <property type="term" value="F:DNA-binding transcription factor activity"/>
    <property type="evidence" value="ECO:0007669"/>
    <property type="project" value="InterPro"/>
</dbReference>
<dbReference type="SMART" id="SM00380">
    <property type="entry name" value="AP2"/>
    <property type="match status" value="1"/>
</dbReference>
<dbReference type="InterPro" id="IPR050913">
    <property type="entry name" value="AP2/ERF_ERF"/>
</dbReference>
<proteinExistence type="inferred from homology"/>
<evidence type="ECO:0000256" key="6">
    <source>
        <dbReference type="ARBA" id="ARBA00023163"/>
    </source>
</evidence>
<accession>A0A8J6CLX7</accession>
<dbReference type="PRINTS" id="PR00367">
    <property type="entry name" value="ETHRSPELEMNT"/>
</dbReference>
<dbReference type="CDD" id="cd00018">
    <property type="entry name" value="AP2"/>
    <property type="match status" value="1"/>
</dbReference>
<comment type="caution">
    <text evidence="12">The sequence shown here is derived from an EMBL/GenBank/DDBJ whole genome shotgun (WGS) entry which is preliminary data.</text>
</comment>
<evidence type="ECO:0000256" key="7">
    <source>
        <dbReference type="ARBA" id="ARBA00023242"/>
    </source>
</evidence>
<keyword evidence="6" id="KW-0804">Transcription</keyword>
<dbReference type="InterPro" id="IPR036955">
    <property type="entry name" value="AP2/ERF_dom_sf"/>
</dbReference>
<comment type="function">
    <text evidence="9">Probably acts as a transcriptional activator. Binds to the GCC-box pathogenesis-related promoter element. May be involved in the regulation of gene expression by stress factors and by components of stress signal transduction pathways.</text>
</comment>
<dbReference type="SUPFAM" id="SSF54171">
    <property type="entry name" value="DNA-binding domain"/>
    <property type="match status" value="1"/>
</dbReference>
<evidence type="ECO:0000313" key="12">
    <source>
        <dbReference type="EMBL" id="KAG8475671.1"/>
    </source>
</evidence>
<evidence type="ECO:0000256" key="8">
    <source>
        <dbReference type="ARBA" id="ARBA00024343"/>
    </source>
</evidence>